<accession>A0ABX1HIK8</accession>
<comment type="caution">
    <text evidence="2">The sequence shown here is derived from an EMBL/GenBank/DDBJ whole genome shotgun (WGS) entry which is preliminary data.</text>
</comment>
<organism evidence="2 3">
    <name type="scientific">Hymenobacter artigasi</name>
    <dbReference type="NCBI Taxonomy" id="2719616"/>
    <lineage>
        <taxon>Bacteria</taxon>
        <taxon>Pseudomonadati</taxon>
        <taxon>Bacteroidota</taxon>
        <taxon>Cytophagia</taxon>
        <taxon>Cytophagales</taxon>
        <taxon>Hymenobacteraceae</taxon>
        <taxon>Hymenobacter</taxon>
    </lineage>
</organism>
<dbReference type="EMBL" id="JAAVTK010000007">
    <property type="protein sequence ID" value="NKI90035.1"/>
    <property type="molecule type" value="Genomic_DNA"/>
</dbReference>
<evidence type="ECO:0000256" key="1">
    <source>
        <dbReference type="SAM" id="SignalP"/>
    </source>
</evidence>
<sequence>MHKHLLVSALLFGISTSAFAQAQNTQPLTSTPIVTTSPAVSSDTVQAIHKLFKSHRTGGYILTGGAVIFTRIAISTVGTVPAGVFVVVFGGIPAVIGFGKIVRFSVSKEAKIVNDFEKNKTLPNAIRRRLKRKYFNN</sequence>
<proteinExistence type="predicted"/>
<protein>
    <submittedName>
        <fullName evidence="2">Uncharacterized protein</fullName>
    </submittedName>
</protein>
<reference evidence="2 3" key="1">
    <citation type="submission" date="2020-03" db="EMBL/GenBank/DDBJ databases">
        <title>Genomic Encyclopedia of Type Strains, Phase IV (KMG-V): Genome sequencing to study the core and pangenomes of soil and plant-associated prokaryotes.</title>
        <authorList>
            <person name="Whitman W."/>
        </authorList>
    </citation>
    <scope>NUCLEOTIDE SEQUENCE [LARGE SCALE GENOMIC DNA]</scope>
    <source>
        <strain evidence="2 3">1B</strain>
    </source>
</reference>
<keyword evidence="3" id="KW-1185">Reference proteome</keyword>
<evidence type="ECO:0000313" key="2">
    <source>
        <dbReference type="EMBL" id="NKI90035.1"/>
    </source>
</evidence>
<dbReference type="RefSeq" id="WP_168673648.1">
    <property type="nucleotide sequence ID" value="NZ_JAAVTK010000007.1"/>
</dbReference>
<feature type="chain" id="PRO_5046915123" evidence="1">
    <location>
        <begin position="21"/>
        <end position="137"/>
    </location>
</feature>
<name>A0ABX1HIK8_9BACT</name>
<gene>
    <name evidence="2" type="ORF">HBN54_002634</name>
</gene>
<evidence type="ECO:0000313" key="3">
    <source>
        <dbReference type="Proteomes" id="UP000717634"/>
    </source>
</evidence>
<dbReference type="Proteomes" id="UP000717634">
    <property type="component" value="Unassembled WGS sequence"/>
</dbReference>
<feature type="signal peptide" evidence="1">
    <location>
        <begin position="1"/>
        <end position="20"/>
    </location>
</feature>
<keyword evidence="1" id="KW-0732">Signal</keyword>